<proteinExistence type="predicted"/>
<accession>A0A2V2LE97</accession>
<evidence type="ECO:0008006" key="3">
    <source>
        <dbReference type="Google" id="ProtNLM"/>
    </source>
</evidence>
<reference evidence="1 2" key="1">
    <citation type="submission" date="2018-05" db="EMBL/GenBank/DDBJ databases">
        <title>Rhodobacteraceae gen. nov., sp. nov. isolated from sea water.</title>
        <authorList>
            <person name="Ren Y."/>
        </authorList>
    </citation>
    <scope>NUCLEOTIDE SEQUENCE [LARGE SCALE GENOMIC DNA]</scope>
    <source>
        <strain evidence="1 2">TG-679</strain>
    </source>
</reference>
<dbReference type="AlphaFoldDB" id="A0A2V2LE97"/>
<keyword evidence="2" id="KW-1185">Reference proteome</keyword>
<comment type="caution">
    <text evidence="1">The sequence shown here is derived from an EMBL/GenBank/DDBJ whole genome shotgun (WGS) entry which is preliminary data.</text>
</comment>
<dbReference type="Proteomes" id="UP000245680">
    <property type="component" value="Unassembled WGS sequence"/>
</dbReference>
<name>A0A2V2LE97_9RHOB</name>
<gene>
    <name evidence="1" type="ORF">DKT77_12940</name>
</gene>
<dbReference type="EMBL" id="QGKU01000039">
    <property type="protein sequence ID" value="PWR02171.1"/>
    <property type="molecule type" value="Genomic_DNA"/>
</dbReference>
<dbReference type="RefSeq" id="WP_109812124.1">
    <property type="nucleotide sequence ID" value="NZ_QGKU01000039.1"/>
</dbReference>
<evidence type="ECO:0000313" key="2">
    <source>
        <dbReference type="Proteomes" id="UP000245680"/>
    </source>
</evidence>
<organism evidence="1 2">
    <name type="scientific">Meridianimarinicoccus roseus</name>
    <dbReference type="NCBI Taxonomy" id="2072018"/>
    <lineage>
        <taxon>Bacteria</taxon>
        <taxon>Pseudomonadati</taxon>
        <taxon>Pseudomonadota</taxon>
        <taxon>Alphaproteobacteria</taxon>
        <taxon>Rhodobacterales</taxon>
        <taxon>Paracoccaceae</taxon>
        <taxon>Meridianimarinicoccus</taxon>
    </lineage>
</organism>
<evidence type="ECO:0000313" key="1">
    <source>
        <dbReference type="EMBL" id="PWR02171.1"/>
    </source>
</evidence>
<sequence length="59" mass="5806">MKKFALAAMLSVAASAGIAGGLEEPIVEPVIIEEDTSGSNAGWVIPVILLALIGAAAAS</sequence>
<protein>
    <recommendedName>
        <fullName evidence="3">Ferrochelatase</fullName>
    </recommendedName>
</protein>